<dbReference type="KEGG" id="vg:26661069"/>
<dbReference type="RefSeq" id="YP_009196925.1">
    <property type="nucleotide sequence ID" value="NC_028777.1"/>
</dbReference>
<dbReference type="GeneID" id="26661069"/>
<proteinExistence type="predicted"/>
<keyword evidence="2" id="KW-1185">Reference proteome</keyword>
<dbReference type="EMBL" id="KP696448">
    <property type="protein sequence ID" value="AKC02668.1"/>
    <property type="molecule type" value="Genomic_DNA"/>
</dbReference>
<accession>A0A0E3XAM4</accession>
<organism evidence="1 2">
    <name type="scientific">Bacillus phage Stills</name>
    <dbReference type="NCBI Taxonomy" id="1610833"/>
    <lineage>
        <taxon>Viruses</taxon>
        <taxon>Duplodnaviria</taxon>
        <taxon>Heunggongvirae</taxon>
        <taxon>Uroviricota</taxon>
        <taxon>Caudoviricetes</taxon>
        <taxon>Slashvirus</taxon>
        <taxon>Slashvirus stills</taxon>
    </lineage>
</organism>
<evidence type="ECO:0000313" key="1">
    <source>
        <dbReference type="EMBL" id="AKC02668.1"/>
    </source>
</evidence>
<dbReference type="Proteomes" id="UP000033016">
    <property type="component" value="Segment"/>
</dbReference>
<reference evidence="1 2" key="1">
    <citation type="journal article" date="2015" name="Genome Announc.">
        <title>Complete Genome Sequence of Bacillus megaterium Siphophage Stills.</title>
        <authorList>
            <person name="Lee S.S."/>
            <person name="Kongari R.R."/>
            <person name="Hernandez A.C."/>
            <person name="Kuty Everett G.F."/>
        </authorList>
    </citation>
    <scope>NUCLEOTIDE SEQUENCE [LARGE SCALE GENOMIC DNA]</scope>
</reference>
<reference evidence="2" key="2">
    <citation type="submission" date="2015-01" db="EMBL/GenBank/DDBJ databases">
        <title>Complete Genome of Bacillus megaterium Siphophage Stills.</title>
        <authorList>
            <person name="Lee S.S."/>
            <person name="Kongari R.R."/>
            <person name="Hernandez A.C."/>
            <person name="Everett G.F.K."/>
        </authorList>
    </citation>
    <scope>NUCLEOTIDE SEQUENCE [LARGE SCALE GENOMIC DNA]</scope>
</reference>
<sequence>MTSYLYDDGNGLRTSARVEPTTGKPITDVSNMVKTKSGLWIPQTGTEDGAANIQVAGSDVMLPTQMQSKLSTVIQTHVNTVVALSANNTSSYQDVSAWSDITMSFLNSATATCQVDIMWSHDGVSAFFTENALASASRVNGFYQFKTKAKYAAVKVTNGDGTAAKTMNSWLFLSL</sequence>
<dbReference type="OrthoDB" id="10184at10239"/>
<name>A0A0E3XAM4_9CAUD</name>
<evidence type="ECO:0000313" key="2">
    <source>
        <dbReference type="Proteomes" id="UP000033016"/>
    </source>
</evidence>
<protein>
    <submittedName>
        <fullName evidence="1">Uncharacterized protein</fullName>
    </submittedName>
</protein>
<gene>
    <name evidence="1" type="ORF">CPT_Stills40</name>
</gene>